<dbReference type="AlphaFoldDB" id="A0A3B7MP12"/>
<comment type="catalytic activity">
    <reaction evidence="12 13">
        <text>a 2'-deoxyribonucleoside 5'-diphosphate + [thioredoxin]-disulfide + H2O = a ribonucleoside 5'-diphosphate + [thioredoxin]-dithiol</text>
        <dbReference type="Rhea" id="RHEA:23252"/>
        <dbReference type="Rhea" id="RHEA-COMP:10698"/>
        <dbReference type="Rhea" id="RHEA-COMP:10700"/>
        <dbReference type="ChEBI" id="CHEBI:15377"/>
        <dbReference type="ChEBI" id="CHEBI:29950"/>
        <dbReference type="ChEBI" id="CHEBI:50058"/>
        <dbReference type="ChEBI" id="CHEBI:57930"/>
        <dbReference type="ChEBI" id="CHEBI:73316"/>
        <dbReference type="EC" id="1.17.4.1"/>
    </reaction>
</comment>
<dbReference type="EC" id="1.17.4.1" evidence="3 13"/>
<evidence type="ECO:0000256" key="13">
    <source>
        <dbReference type="RuleBase" id="RU364064"/>
    </source>
</evidence>
<dbReference type="NCBIfam" id="NF005122">
    <property type="entry name" value="PRK06556.1"/>
    <property type="match status" value="1"/>
</dbReference>
<evidence type="ECO:0000259" key="17">
    <source>
        <dbReference type="Pfam" id="PF12637"/>
    </source>
</evidence>
<proteinExistence type="inferred from homology"/>
<reference evidence="18 19" key="1">
    <citation type="submission" date="2018-09" db="EMBL/GenBank/DDBJ databases">
        <title>Genome sequencing of strain 6GH32-13.</title>
        <authorList>
            <person name="Weon H.-Y."/>
            <person name="Heo J."/>
            <person name="Kwon S.-W."/>
        </authorList>
    </citation>
    <scope>NUCLEOTIDE SEQUENCE [LARGE SCALE GENOMIC DNA]</scope>
    <source>
        <strain evidence="18 19">5GH32-13</strain>
    </source>
</reference>
<dbReference type="InterPro" id="IPR000788">
    <property type="entry name" value="RNR_lg_C"/>
</dbReference>
<keyword evidence="10 13" id="KW-0170">Cobalt</keyword>
<evidence type="ECO:0000256" key="6">
    <source>
        <dbReference type="ARBA" id="ARBA00022634"/>
    </source>
</evidence>
<evidence type="ECO:0000256" key="4">
    <source>
        <dbReference type="ARBA" id="ARBA00014409"/>
    </source>
</evidence>
<feature type="domain" description="Ribonucleotide reductase large subunit C-terminal" evidence="15">
    <location>
        <begin position="720"/>
        <end position="824"/>
    </location>
</feature>
<dbReference type="Pfam" id="PF02867">
    <property type="entry name" value="Ribonuc_red_lgC"/>
    <property type="match status" value="2"/>
</dbReference>
<accession>A0A3B7MP12</accession>
<dbReference type="KEGG" id="pseg:D3H65_20655"/>
<dbReference type="NCBIfam" id="TIGR02504">
    <property type="entry name" value="NrdJ_Z"/>
    <property type="match status" value="1"/>
</dbReference>
<dbReference type="Proteomes" id="UP000263900">
    <property type="component" value="Chromosome"/>
</dbReference>
<evidence type="ECO:0000256" key="5">
    <source>
        <dbReference type="ARBA" id="ARBA00022628"/>
    </source>
</evidence>
<dbReference type="GO" id="GO:0031419">
    <property type="term" value="F:cobalamin binding"/>
    <property type="evidence" value="ECO:0007669"/>
    <property type="project" value="UniProtKB-KW"/>
</dbReference>
<evidence type="ECO:0000256" key="14">
    <source>
        <dbReference type="SAM" id="MobiDB-lite"/>
    </source>
</evidence>
<name>A0A3B7MP12_9BACT</name>
<dbReference type="OrthoDB" id="9762933at2"/>
<evidence type="ECO:0000256" key="12">
    <source>
        <dbReference type="ARBA" id="ARBA00047754"/>
    </source>
</evidence>
<evidence type="ECO:0000256" key="7">
    <source>
        <dbReference type="ARBA" id="ARBA00022741"/>
    </source>
</evidence>
<dbReference type="Pfam" id="PF12637">
    <property type="entry name" value="TSCPD"/>
    <property type="match status" value="1"/>
</dbReference>
<evidence type="ECO:0000256" key="10">
    <source>
        <dbReference type="ARBA" id="ARBA00023285"/>
    </source>
</evidence>
<feature type="compositionally biased region" description="Basic and acidic residues" evidence="14">
    <location>
        <begin position="842"/>
        <end position="854"/>
    </location>
</feature>
<keyword evidence="8 13" id="KW-0560">Oxidoreductase</keyword>
<comment type="cofactor">
    <cofactor evidence="1 13">
        <name>adenosylcob(III)alamin</name>
        <dbReference type="ChEBI" id="CHEBI:18408"/>
    </cofactor>
</comment>
<feature type="domain" description="Ribonucleotide reductase large subunit C-terminal" evidence="15">
    <location>
        <begin position="180"/>
        <end position="665"/>
    </location>
</feature>
<dbReference type="GO" id="GO:0000166">
    <property type="term" value="F:nucleotide binding"/>
    <property type="evidence" value="ECO:0007669"/>
    <property type="project" value="UniProtKB-KW"/>
</dbReference>
<keyword evidence="5 13" id="KW-0846">Cobalamin</keyword>
<feature type="domain" description="Ribonucleotide reductase class II vitamin B12-dependent N-terminal" evidence="16">
    <location>
        <begin position="33"/>
        <end position="129"/>
    </location>
</feature>
<dbReference type="GO" id="GO:0004748">
    <property type="term" value="F:ribonucleoside-diphosphate reductase activity, thioredoxin disulfide as acceptor"/>
    <property type="evidence" value="ECO:0007669"/>
    <property type="project" value="UniProtKB-EC"/>
</dbReference>
<dbReference type="SUPFAM" id="SSF51998">
    <property type="entry name" value="PFL-like glycyl radical enzymes"/>
    <property type="match status" value="1"/>
</dbReference>
<feature type="domain" description="TSCPD" evidence="17">
    <location>
        <begin position="908"/>
        <end position="1010"/>
    </location>
</feature>
<evidence type="ECO:0000313" key="19">
    <source>
        <dbReference type="Proteomes" id="UP000263900"/>
    </source>
</evidence>
<evidence type="ECO:0000259" key="15">
    <source>
        <dbReference type="Pfam" id="PF02867"/>
    </source>
</evidence>
<protein>
    <recommendedName>
        <fullName evidence="4 13">Vitamin B12-dependent ribonucleotide reductase</fullName>
        <ecNumber evidence="3 13">1.17.4.1</ecNumber>
    </recommendedName>
</protein>
<comment type="similarity">
    <text evidence="2 13">Belongs to the ribonucleoside diphosphate reductase class-2 family.</text>
</comment>
<dbReference type="InterPro" id="IPR024434">
    <property type="entry name" value="TSCPD_dom"/>
</dbReference>
<dbReference type="EMBL" id="CP032157">
    <property type="protein sequence ID" value="AXY76254.1"/>
    <property type="molecule type" value="Genomic_DNA"/>
</dbReference>
<evidence type="ECO:0000256" key="1">
    <source>
        <dbReference type="ARBA" id="ARBA00001922"/>
    </source>
</evidence>
<sequence length="1127" mass="124943">MTSKKQSPKGLQFSRRFTRDDISVFDQFEYDYRSSVIRNPSGEVVFEMTNVEVPKQWSQIATDILAQKYFRKAGVPQADGSSGRETSIKQVAHRMANCWRVWGERYNYFASSKDAQVFYEELVYCIINQACTPNSPQWFNTGLHESYGITGKPQGHYFVDEKDGELKKSTSAYERPQPHACFILSVSDDLVNDGGLMDLWVREARIFKYGSGVGTNFSQVRGEGEKLSGGGTSSGLMSFLKIGDRAAGAIKSGGTTRRAAKMVCLDLDHPEIMDFINWKVEEEKKVAALINAGYSSDYEGEAYRTVSGQNSNNSVRIPNEFFEKLEAGLDWELKARTDGRVMKRIPAKEVWNQISYAAWRCADPGTQYDTTINEWHTCPQGGRINASNPCSEYMFLDNTACNLASANLRKFYDEATNTFDVEGFEYTCRLWTVVLEVSVLMAQFPSKEVAQLSYDYRTLGLGYANLGSMLMVMGIAYDSEEARGIAGAITAIMTGIAYKTSAELASILGPFAKYEENKQDMLRVMRNHRLAAYDASEYEKLSIKPVGIKAQYCPAYLLTAATKAWDDAVQMGEKYGYRNAQTTVIAPTGTIGLVMDCDTTGVEPDFALVKFKKLSGGGYFKIINQSVPAALKNLGYKAKEIDSIVKYAVGAGTFAGAPHINHQTLSEKGFIADEIKKLDAAVGSAFEIGFVFNVYNLGEECLQRLGFKPEQYFNFEWSLLEALGFSDDQIDAANDYVCGTMTVEGAPYLKQEHLSVFDCANKCGQKGQRYIHAHGHIRMMAGTQPFLSGAISKTINLPNEANVEEISDSYMMSWKLGLKACALYRDGSKLSQPLSNKSDKKKKSESPEDGKMEEVSTPAEIAQSHIVDMGKLTIDELLEEVQKRVQASPDTKLKRDLASIVERRTLPAKRRGFTQKAKINGQAMFLRTGEYADGTVGEIFIDMAKEGATMRSMLNCFAISISIGLQYGVPLEEFVEKFVFTRFEPAGMVDHPNIKSTTSIVDFIFRALAYEYLGRTDLVHVLDKPEVLNTGRDDWDEIPTSLEYDKQTPELSDVRIVAGPKSGKPAESEPVKSSYRPVKAEASMDAVNAAAKSMQSDAPACNTCGHITIRSGTCYKCLNCGNSMGCS</sequence>
<dbReference type="GO" id="GO:0050897">
    <property type="term" value="F:cobalt ion binding"/>
    <property type="evidence" value="ECO:0007669"/>
    <property type="project" value="InterPro"/>
</dbReference>
<evidence type="ECO:0000259" key="16">
    <source>
        <dbReference type="Pfam" id="PF08471"/>
    </source>
</evidence>
<evidence type="ECO:0000256" key="8">
    <source>
        <dbReference type="ARBA" id="ARBA00023002"/>
    </source>
</evidence>
<feature type="region of interest" description="Disordered" evidence="14">
    <location>
        <begin position="832"/>
        <end position="859"/>
    </location>
</feature>
<evidence type="ECO:0000256" key="9">
    <source>
        <dbReference type="ARBA" id="ARBA00023157"/>
    </source>
</evidence>
<keyword evidence="9" id="KW-1015">Disulfide bond</keyword>
<evidence type="ECO:0000256" key="11">
    <source>
        <dbReference type="ARBA" id="ARBA00025437"/>
    </source>
</evidence>
<evidence type="ECO:0000256" key="2">
    <source>
        <dbReference type="ARBA" id="ARBA00007405"/>
    </source>
</evidence>
<evidence type="ECO:0000313" key="18">
    <source>
        <dbReference type="EMBL" id="AXY76254.1"/>
    </source>
</evidence>
<dbReference type="Gene3D" id="3.20.70.20">
    <property type="match status" value="2"/>
</dbReference>
<keyword evidence="7 13" id="KW-0547">Nucleotide-binding</keyword>
<dbReference type="PANTHER" id="PTHR43371:SF1">
    <property type="entry name" value="RIBONUCLEOSIDE-DIPHOSPHATE REDUCTASE"/>
    <property type="match status" value="1"/>
</dbReference>
<comment type="function">
    <text evidence="11 13">Catalyzes the reduction of ribonucleotides to deoxyribonucleotides. May function to provide a pool of deoxyribonucleotide precursors for DNA repair during oxygen limitation and/or for immediate growth after restoration of oxygen.</text>
</comment>
<dbReference type="Pfam" id="PF08471">
    <property type="entry name" value="Ribonuc_red_2_N"/>
    <property type="match status" value="1"/>
</dbReference>
<dbReference type="GO" id="GO:0071897">
    <property type="term" value="P:DNA biosynthetic process"/>
    <property type="evidence" value="ECO:0007669"/>
    <property type="project" value="UniProtKB-KW"/>
</dbReference>
<dbReference type="PANTHER" id="PTHR43371">
    <property type="entry name" value="VITAMIN B12-DEPENDENT RIBONUCLEOTIDE REDUCTASE"/>
    <property type="match status" value="1"/>
</dbReference>
<dbReference type="InterPro" id="IPR050862">
    <property type="entry name" value="RdRp_reductase_class-2"/>
</dbReference>
<organism evidence="18 19">
    <name type="scientific">Paraflavitalea soli</name>
    <dbReference type="NCBI Taxonomy" id="2315862"/>
    <lineage>
        <taxon>Bacteria</taxon>
        <taxon>Pseudomonadati</taxon>
        <taxon>Bacteroidota</taxon>
        <taxon>Chitinophagia</taxon>
        <taxon>Chitinophagales</taxon>
        <taxon>Chitinophagaceae</taxon>
        <taxon>Paraflavitalea</taxon>
    </lineage>
</organism>
<dbReference type="CDD" id="cd02888">
    <property type="entry name" value="RNR_II_dimer"/>
    <property type="match status" value="1"/>
</dbReference>
<gene>
    <name evidence="18" type="ORF">D3H65_20655</name>
</gene>
<dbReference type="PRINTS" id="PR01183">
    <property type="entry name" value="RIBORDTASEM1"/>
</dbReference>
<keyword evidence="6 13" id="KW-0237">DNA synthesis</keyword>
<dbReference type="InterPro" id="IPR013344">
    <property type="entry name" value="RNR_NrdJ/NrdZ"/>
</dbReference>
<dbReference type="RefSeq" id="WP_119052132.1">
    <property type="nucleotide sequence ID" value="NZ_CP032157.1"/>
</dbReference>
<keyword evidence="19" id="KW-1185">Reference proteome</keyword>
<evidence type="ECO:0000256" key="3">
    <source>
        <dbReference type="ARBA" id="ARBA00012274"/>
    </source>
</evidence>
<dbReference type="InterPro" id="IPR013678">
    <property type="entry name" value="RNR_2_N"/>
</dbReference>